<evidence type="ECO:0000313" key="3">
    <source>
        <dbReference type="EMBL" id="NKF23228.1"/>
    </source>
</evidence>
<organism evidence="3 4">
    <name type="scientific">Solimonas marina</name>
    <dbReference type="NCBI Taxonomy" id="2714601"/>
    <lineage>
        <taxon>Bacteria</taxon>
        <taxon>Pseudomonadati</taxon>
        <taxon>Pseudomonadota</taxon>
        <taxon>Gammaproteobacteria</taxon>
        <taxon>Nevskiales</taxon>
        <taxon>Nevskiaceae</taxon>
        <taxon>Solimonas</taxon>
    </lineage>
</organism>
<reference evidence="3" key="1">
    <citation type="submission" date="2020-03" db="EMBL/GenBank/DDBJ databases">
        <title>Solimonas marina sp. nov., isolated from deep seawater of the Pacific Ocean.</title>
        <authorList>
            <person name="Liu X."/>
            <person name="Lai Q."/>
            <person name="Sun F."/>
            <person name="Gai Y."/>
            <person name="Li G."/>
            <person name="Shao Z."/>
        </authorList>
    </citation>
    <scope>NUCLEOTIDE SEQUENCE</scope>
    <source>
        <strain evidence="3">C16B3</strain>
    </source>
</reference>
<dbReference type="GO" id="GO:0015288">
    <property type="term" value="F:porin activity"/>
    <property type="evidence" value="ECO:0007669"/>
    <property type="project" value="InterPro"/>
</dbReference>
<dbReference type="GO" id="GO:0008643">
    <property type="term" value="P:carbohydrate transport"/>
    <property type="evidence" value="ECO:0007669"/>
    <property type="project" value="InterPro"/>
</dbReference>
<dbReference type="InterPro" id="IPR052932">
    <property type="entry name" value="OprB_Porin"/>
</dbReference>
<dbReference type="Gene3D" id="2.40.160.180">
    <property type="entry name" value="Carbohydrate-selective porin OprB"/>
    <property type="match status" value="1"/>
</dbReference>
<evidence type="ECO:0000256" key="2">
    <source>
        <dbReference type="RuleBase" id="RU363072"/>
    </source>
</evidence>
<sequence>MMVKFHRLLCAGTLCIGMTASLSALAADDNSHLTGDWNGTRRALSDAGVDLSLGYLSESATNISGGDHNEGAYADEFELGLGLDLDKLLSWSGASVRVLVTDRNGNNLNDKADLGALMQFQEIYGRGSVTRWTMLYLEQKLLDDKLDIKLGRLPMNIDIANYGCDFINLSFCGGLPGYLVSTWYNYPVSQWGGRIRYDFDSGWYAMVSATQVNPRYLENGQSMNVGSPSGTIGGLYVAEFGSSMRLGASNLPGSFFVGLWRDTADSSDQLLDVNGEPQALTGEPAKQHDGNSGLYFNIQQQITSVDGSPKRGMSLFVNFVQADSATSYVDQLLSIGMRYAGPFAARPDDALGFVVGRTRVSSSAAAAQHIAGGEAPGSEYPSELYYRAKVLPWLNLEPSLQYIYKPGGVSSNDNLLIGTLRVAVDF</sequence>
<evidence type="ECO:0000256" key="1">
    <source>
        <dbReference type="ARBA" id="ARBA00008769"/>
    </source>
</evidence>
<dbReference type="Pfam" id="PF04966">
    <property type="entry name" value="OprB"/>
    <property type="match status" value="1"/>
</dbReference>
<dbReference type="PANTHER" id="PTHR37944:SF1">
    <property type="entry name" value="PORIN B"/>
    <property type="match status" value="1"/>
</dbReference>
<evidence type="ECO:0000313" key="4">
    <source>
        <dbReference type="Proteomes" id="UP000653472"/>
    </source>
</evidence>
<proteinExistence type="inferred from homology"/>
<keyword evidence="4" id="KW-1185">Reference proteome</keyword>
<accession>A0A970B6V8</accession>
<feature type="chain" id="PRO_5038161710" evidence="2">
    <location>
        <begin position="27"/>
        <end position="426"/>
    </location>
</feature>
<dbReference type="Proteomes" id="UP000653472">
    <property type="component" value="Unassembled WGS sequence"/>
</dbReference>
<dbReference type="AlphaFoldDB" id="A0A970B6V8"/>
<dbReference type="RefSeq" id="WP_168148559.1">
    <property type="nucleotide sequence ID" value="NZ_JAAVXB010000007.1"/>
</dbReference>
<dbReference type="GO" id="GO:0016020">
    <property type="term" value="C:membrane"/>
    <property type="evidence" value="ECO:0007669"/>
    <property type="project" value="InterPro"/>
</dbReference>
<gene>
    <name evidence="3" type="ORF">G7Y82_12970</name>
</gene>
<comment type="caution">
    <text evidence="3">The sequence shown here is derived from an EMBL/GenBank/DDBJ whole genome shotgun (WGS) entry which is preliminary data.</text>
</comment>
<feature type="signal peptide" evidence="2">
    <location>
        <begin position="1"/>
        <end position="26"/>
    </location>
</feature>
<dbReference type="EMBL" id="JAAVXB010000007">
    <property type="protein sequence ID" value="NKF23228.1"/>
    <property type="molecule type" value="Genomic_DNA"/>
</dbReference>
<name>A0A970B6V8_9GAMM</name>
<dbReference type="InterPro" id="IPR038673">
    <property type="entry name" value="OprB_sf"/>
</dbReference>
<dbReference type="InterPro" id="IPR007049">
    <property type="entry name" value="Carb-sel_porin_OprB"/>
</dbReference>
<keyword evidence="2" id="KW-0732">Signal</keyword>
<protein>
    <submittedName>
        <fullName evidence="3">Carbohydrate porin</fullName>
    </submittedName>
</protein>
<comment type="similarity">
    <text evidence="1 2">Belongs to the OprB family.</text>
</comment>
<dbReference type="PANTHER" id="PTHR37944">
    <property type="entry name" value="PORIN B"/>
    <property type="match status" value="1"/>
</dbReference>